<dbReference type="Proteomes" id="UP000319783">
    <property type="component" value="Unassembled WGS sequence"/>
</dbReference>
<comment type="caution">
    <text evidence="1">The sequence shown here is derived from an EMBL/GenBank/DDBJ whole genome shotgun (WGS) entry which is preliminary data.</text>
</comment>
<dbReference type="AlphaFoldDB" id="A0A533Q5Q3"/>
<evidence type="ECO:0000313" key="1">
    <source>
        <dbReference type="EMBL" id="TLD39873.1"/>
    </source>
</evidence>
<proteinExistence type="predicted"/>
<dbReference type="InterPro" id="IPR036515">
    <property type="entry name" value="Transposase_17_sf"/>
</dbReference>
<accession>A0A533Q5Q3</accession>
<gene>
    <name evidence="1" type="ORF">JETT_3861</name>
</gene>
<dbReference type="Gene3D" id="3.30.70.1290">
    <property type="entry name" value="Transposase IS200-like"/>
    <property type="match status" value="1"/>
</dbReference>
<reference evidence="1 2" key="1">
    <citation type="submission" date="2019-04" db="EMBL/GenBank/DDBJ databases">
        <title>Genome of a novel bacterium Candidatus Jettenia ecosi reconstructed from metagenome of an anammox bioreactor.</title>
        <authorList>
            <person name="Mardanov A.V."/>
            <person name="Beletsky A.V."/>
            <person name="Ravin N.V."/>
            <person name="Botchkova E.A."/>
            <person name="Litti Y.V."/>
            <person name="Nozhevnikova A.N."/>
        </authorList>
    </citation>
    <scope>NUCLEOTIDE SEQUENCE [LARGE SCALE GENOMIC DNA]</scope>
    <source>
        <strain evidence="1">J2</strain>
    </source>
</reference>
<evidence type="ECO:0008006" key="3">
    <source>
        <dbReference type="Google" id="ProtNLM"/>
    </source>
</evidence>
<dbReference type="GO" id="GO:0006313">
    <property type="term" value="P:DNA transposition"/>
    <property type="evidence" value="ECO:0007669"/>
    <property type="project" value="InterPro"/>
</dbReference>
<dbReference type="EMBL" id="SULG01000175">
    <property type="protein sequence ID" value="TLD39873.1"/>
    <property type="molecule type" value="Genomic_DNA"/>
</dbReference>
<name>A0A533Q5Q3_9BACT</name>
<organism evidence="1 2">
    <name type="scientific">Candidatus Jettenia ecosi</name>
    <dbReference type="NCBI Taxonomy" id="2494326"/>
    <lineage>
        <taxon>Bacteria</taxon>
        <taxon>Pseudomonadati</taxon>
        <taxon>Planctomycetota</taxon>
        <taxon>Candidatus Brocadiia</taxon>
        <taxon>Candidatus Brocadiales</taxon>
        <taxon>Candidatus Brocadiaceae</taxon>
        <taxon>Candidatus Jettenia</taxon>
    </lineage>
</organism>
<protein>
    <recommendedName>
        <fullName evidence="3">Transposase</fullName>
    </recommendedName>
</protein>
<dbReference type="GO" id="GO:0004803">
    <property type="term" value="F:transposase activity"/>
    <property type="evidence" value="ECO:0007669"/>
    <property type="project" value="InterPro"/>
</dbReference>
<sequence length="47" mass="5730">MRQKIEYIHYNPVRRGYVDDPVSWIYSSARNFRNNDASMLELDPIIW</sequence>
<dbReference type="GO" id="GO:0003677">
    <property type="term" value="F:DNA binding"/>
    <property type="evidence" value="ECO:0007669"/>
    <property type="project" value="InterPro"/>
</dbReference>
<evidence type="ECO:0000313" key="2">
    <source>
        <dbReference type="Proteomes" id="UP000319783"/>
    </source>
</evidence>